<name>A0ACD1GN31_9EURO</name>
<proteinExistence type="predicted"/>
<dbReference type="EMBL" id="KZ825312">
    <property type="protein sequence ID" value="RAH50745.1"/>
    <property type="molecule type" value="Genomic_DNA"/>
</dbReference>
<accession>A0ACD1GN31</accession>
<protein>
    <submittedName>
        <fullName evidence="1">Uncharacterized protein</fullName>
    </submittedName>
</protein>
<gene>
    <name evidence="1" type="ORF">BO95DRAFT_112289</name>
</gene>
<evidence type="ECO:0000313" key="2">
    <source>
        <dbReference type="Proteomes" id="UP000249057"/>
    </source>
</evidence>
<reference evidence="1" key="1">
    <citation type="submission" date="2018-02" db="EMBL/GenBank/DDBJ databases">
        <title>The genomes of Aspergillus section Nigri reveals drivers in fungal speciation.</title>
        <authorList>
            <consortium name="DOE Joint Genome Institute"/>
            <person name="Vesth T.C."/>
            <person name="Nybo J."/>
            <person name="Theobald S."/>
            <person name="Brandl J."/>
            <person name="Frisvad J.C."/>
            <person name="Nielsen K.F."/>
            <person name="Lyhne E.K."/>
            <person name="Kogle M.E."/>
            <person name="Kuo A."/>
            <person name="Riley R."/>
            <person name="Clum A."/>
            <person name="Nolan M."/>
            <person name="Lipzen A."/>
            <person name="Salamov A."/>
            <person name="Henrissat B."/>
            <person name="Wiebenga A."/>
            <person name="De vries R.P."/>
            <person name="Grigoriev I.V."/>
            <person name="Mortensen U.H."/>
            <person name="Andersen M.R."/>
            <person name="Baker S.E."/>
        </authorList>
    </citation>
    <scope>NUCLEOTIDE SEQUENCE</scope>
    <source>
        <strain evidence="1">CBS 621.78</strain>
    </source>
</reference>
<dbReference type="Proteomes" id="UP000249057">
    <property type="component" value="Unassembled WGS sequence"/>
</dbReference>
<evidence type="ECO:0000313" key="1">
    <source>
        <dbReference type="EMBL" id="RAH50745.1"/>
    </source>
</evidence>
<sequence>MGEDGRSQDPFYAMYGLRNPSQGRMSSPSPCPLVALALTHSQWLPTMTLSPATAAPTIDAEFWTLKQGSGIWPSSPSNNLIFRVSNLLYMVWYCGYGERGPGRAFTKSTSQGAEVQHGRNSESFHEKNRTCHPSGELGETGAGCSCHDGNLAYGTSGLSAG</sequence>
<organism evidence="1 2">
    <name type="scientific">Aspergillus brunneoviolaceus CBS 621.78</name>
    <dbReference type="NCBI Taxonomy" id="1450534"/>
    <lineage>
        <taxon>Eukaryota</taxon>
        <taxon>Fungi</taxon>
        <taxon>Dikarya</taxon>
        <taxon>Ascomycota</taxon>
        <taxon>Pezizomycotina</taxon>
        <taxon>Eurotiomycetes</taxon>
        <taxon>Eurotiomycetidae</taxon>
        <taxon>Eurotiales</taxon>
        <taxon>Aspergillaceae</taxon>
        <taxon>Aspergillus</taxon>
        <taxon>Aspergillus subgen. Circumdati</taxon>
    </lineage>
</organism>
<keyword evidence="2" id="KW-1185">Reference proteome</keyword>